<protein>
    <submittedName>
        <fullName evidence="1">Uncharacterized protein</fullName>
    </submittedName>
</protein>
<dbReference type="RefSeq" id="WP_160765291.1">
    <property type="nucleotide sequence ID" value="NZ_WUPT01000003.1"/>
</dbReference>
<dbReference type="EMBL" id="WUPT01000003">
    <property type="protein sequence ID" value="MXQ09362.1"/>
    <property type="molecule type" value="Genomic_DNA"/>
</dbReference>
<reference evidence="1 2" key="1">
    <citation type="submission" date="2019-12" db="EMBL/GenBank/DDBJ databases">
        <authorList>
            <person name="Lee S.D."/>
        </authorList>
    </citation>
    <scope>NUCLEOTIDE SEQUENCE [LARGE SCALE GENOMIC DNA]</scope>
    <source>
        <strain evidence="1 2">GH1-50</strain>
    </source>
</reference>
<accession>A0A7C9IK60</accession>
<dbReference type="Proteomes" id="UP000480350">
    <property type="component" value="Unassembled WGS sequence"/>
</dbReference>
<keyword evidence="2" id="KW-1185">Reference proteome</keyword>
<organism evidence="1 2">
    <name type="scientific">Kangsaoukella pontilimi</name>
    <dbReference type="NCBI Taxonomy" id="2691042"/>
    <lineage>
        <taxon>Bacteria</taxon>
        <taxon>Pseudomonadati</taxon>
        <taxon>Pseudomonadota</taxon>
        <taxon>Alphaproteobacteria</taxon>
        <taxon>Rhodobacterales</taxon>
        <taxon>Paracoccaceae</taxon>
        <taxon>Kangsaoukella</taxon>
    </lineage>
</organism>
<reference evidence="1 2" key="2">
    <citation type="submission" date="2020-03" db="EMBL/GenBank/DDBJ databases">
        <title>Kangsaoukella pontilimi gen. nov., sp. nov., a new member of the family Rhodobacteraceae isolated from a tidal mudflat.</title>
        <authorList>
            <person name="Kim I.S."/>
        </authorList>
    </citation>
    <scope>NUCLEOTIDE SEQUENCE [LARGE SCALE GENOMIC DNA]</scope>
    <source>
        <strain evidence="1 2">GH1-50</strain>
    </source>
</reference>
<proteinExistence type="predicted"/>
<sequence length="109" mass="12854">MRWSPHVNVAYLAAELQPFDQPGATAPRVTLADPGHRSVHMQQVRLWEDYPPDLLIFDRTYRWPLRHLDIDWVEVFADEPRITAVFDRFTPLVRHDTPRLTFEIHVPAD</sequence>
<evidence type="ECO:0000313" key="2">
    <source>
        <dbReference type="Proteomes" id="UP000480350"/>
    </source>
</evidence>
<evidence type="ECO:0000313" key="1">
    <source>
        <dbReference type="EMBL" id="MXQ09362.1"/>
    </source>
</evidence>
<comment type="caution">
    <text evidence="1">The sequence shown here is derived from an EMBL/GenBank/DDBJ whole genome shotgun (WGS) entry which is preliminary data.</text>
</comment>
<name>A0A7C9IK60_9RHOB</name>
<gene>
    <name evidence="1" type="ORF">GQ651_16065</name>
</gene>
<dbReference type="AlphaFoldDB" id="A0A7C9IK60"/>